<organism evidence="1 2">
    <name type="scientific">Monoraphidium neglectum</name>
    <dbReference type="NCBI Taxonomy" id="145388"/>
    <lineage>
        <taxon>Eukaryota</taxon>
        <taxon>Viridiplantae</taxon>
        <taxon>Chlorophyta</taxon>
        <taxon>core chlorophytes</taxon>
        <taxon>Chlorophyceae</taxon>
        <taxon>CS clade</taxon>
        <taxon>Sphaeropleales</taxon>
        <taxon>Selenastraceae</taxon>
        <taxon>Monoraphidium</taxon>
    </lineage>
</organism>
<dbReference type="Proteomes" id="UP000054498">
    <property type="component" value="Unassembled WGS sequence"/>
</dbReference>
<dbReference type="KEGG" id="mng:MNEG_16164"/>
<proteinExistence type="predicted"/>
<evidence type="ECO:0000313" key="2">
    <source>
        <dbReference type="Proteomes" id="UP000054498"/>
    </source>
</evidence>
<sequence>MQCLHHTAPLPRAARSGGAARALAGAARPAVLPGARSHVAVALGAVRQQRPIRLVASCSSATE</sequence>
<reference evidence="1 2" key="1">
    <citation type="journal article" date="2013" name="BMC Genomics">
        <title>Reconstruction of the lipid metabolism for the microalga Monoraphidium neglectum from its genome sequence reveals characteristics suitable for biofuel production.</title>
        <authorList>
            <person name="Bogen C."/>
            <person name="Al-Dilaimi A."/>
            <person name="Albersmeier A."/>
            <person name="Wichmann J."/>
            <person name="Grundmann M."/>
            <person name="Rupp O."/>
            <person name="Lauersen K.J."/>
            <person name="Blifernez-Klassen O."/>
            <person name="Kalinowski J."/>
            <person name="Goesmann A."/>
            <person name="Mussgnug J.H."/>
            <person name="Kruse O."/>
        </authorList>
    </citation>
    <scope>NUCLEOTIDE SEQUENCE [LARGE SCALE GENOMIC DNA]</scope>
    <source>
        <strain evidence="1 2">SAG 48.87</strain>
    </source>
</reference>
<protein>
    <submittedName>
        <fullName evidence="1">Uncharacterized protein</fullName>
    </submittedName>
</protein>
<keyword evidence="2" id="KW-1185">Reference proteome</keyword>
<feature type="non-terminal residue" evidence="1">
    <location>
        <position position="63"/>
    </location>
</feature>
<accession>A0A0D2K6I2</accession>
<name>A0A0D2K6I2_9CHLO</name>
<gene>
    <name evidence="1" type="ORF">MNEG_16164</name>
</gene>
<dbReference type="EMBL" id="KK106278">
    <property type="protein sequence ID" value="KIY91798.1"/>
    <property type="molecule type" value="Genomic_DNA"/>
</dbReference>
<dbReference type="RefSeq" id="XP_013890818.1">
    <property type="nucleotide sequence ID" value="XM_014035364.1"/>
</dbReference>
<evidence type="ECO:0000313" key="1">
    <source>
        <dbReference type="EMBL" id="KIY91798.1"/>
    </source>
</evidence>
<dbReference type="AlphaFoldDB" id="A0A0D2K6I2"/>
<dbReference type="GeneID" id="25733897"/>